<proteinExistence type="predicted"/>
<comment type="caution">
    <text evidence="1">The sequence shown here is derived from an EMBL/GenBank/DDBJ whole genome shotgun (WGS) entry which is preliminary data.</text>
</comment>
<dbReference type="AlphaFoldDB" id="X0UE92"/>
<reference evidence="1" key="1">
    <citation type="journal article" date="2014" name="Front. Microbiol.">
        <title>High frequency of phylogenetically diverse reductive dehalogenase-homologous genes in deep subseafloor sedimentary metagenomes.</title>
        <authorList>
            <person name="Kawai M."/>
            <person name="Futagami T."/>
            <person name="Toyoda A."/>
            <person name="Takaki Y."/>
            <person name="Nishi S."/>
            <person name="Hori S."/>
            <person name="Arai W."/>
            <person name="Tsubouchi T."/>
            <person name="Morono Y."/>
            <person name="Uchiyama I."/>
            <person name="Ito T."/>
            <person name="Fujiyama A."/>
            <person name="Inagaki F."/>
            <person name="Takami H."/>
        </authorList>
    </citation>
    <scope>NUCLEOTIDE SEQUENCE</scope>
    <source>
        <strain evidence="1">Expedition CK06-06</strain>
    </source>
</reference>
<gene>
    <name evidence="1" type="ORF">S01H1_32549</name>
</gene>
<dbReference type="EMBL" id="BARS01020160">
    <property type="protein sequence ID" value="GAG04069.1"/>
    <property type="molecule type" value="Genomic_DNA"/>
</dbReference>
<sequence length="36" mass="4026">MNTSGVRLVPLTSRDATEVLRIFNHYIADGFAAYPE</sequence>
<organism evidence="1">
    <name type="scientific">marine sediment metagenome</name>
    <dbReference type="NCBI Taxonomy" id="412755"/>
    <lineage>
        <taxon>unclassified sequences</taxon>
        <taxon>metagenomes</taxon>
        <taxon>ecological metagenomes</taxon>
    </lineage>
</organism>
<feature type="non-terminal residue" evidence="1">
    <location>
        <position position="36"/>
    </location>
</feature>
<protein>
    <submittedName>
        <fullName evidence="1">Uncharacterized protein</fullName>
    </submittedName>
</protein>
<accession>X0UE92</accession>
<name>X0UE92_9ZZZZ</name>
<evidence type="ECO:0000313" key="1">
    <source>
        <dbReference type="EMBL" id="GAG04069.1"/>
    </source>
</evidence>